<evidence type="ECO:0000256" key="1">
    <source>
        <dbReference type="ARBA" id="ARBA00022553"/>
    </source>
</evidence>
<name>A0A1V9HBA0_9XANT</name>
<accession>A0A1V9HBA0</accession>
<dbReference type="PROSITE" id="PS51755">
    <property type="entry name" value="OMPR_PHOB"/>
    <property type="match status" value="1"/>
</dbReference>
<dbReference type="EMBL" id="JPYI02000047">
    <property type="protein sequence ID" value="OQP80133.1"/>
    <property type="molecule type" value="Genomic_DNA"/>
</dbReference>
<evidence type="ECO:0000256" key="3">
    <source>
        <dbReference type="ARBA" id="ARBA00023015"/>
    </source>
</evidence>
<dbReference type="SUPFAM" id="SSF52172">
    <property type="entry name" value="CheY-like"/>
    <property type="match status" value="1"/>
</dbReference>
<keyword evidence="1 6" id="KW-0597">Phosphoprotein</keyword>
<reference evidence="11" key="2">
    <citation type="journal article" date="2017" name="Plant Pathol.">
        <title>Pathogenicity and virulence gene content of Xanthomonas strains infecting Araceae, formerly known as Xanthomonas axonopodis pv. dieffenbachiae.</title>
        <authorList>
            <person name="Constantin E.C."/>
            <person name="Haegeman A."/>
            <person name="Van Vaerenbergh J."/>
            <person name="Baeyen S."/>
            <person name="Van Malderghem C."/>
            <person name="Maes M."/>
            <person name="Cottyn B."/>
        </authorList>
    </citation>
    <scope>NUCLEOTIDE SEQUENCE [LARGE SCALE GENOMIC DNA]</scope>
    <source>
        <strain evidence="11">LMG 25940</strain>
    </source>
</reference>
<dbReference type="InterPro" id="IPR016032">
    <property type="entry name" value="Sig_transdc_resp-reg_C-effctor"/>
</dbReference>
<proteinExistence type="predicted"/>
<dbReference type="InterPro" id="IPR001867">
    <property type="entry name" value="OmpR/PhoB-type_DNA-bd"/>
</dbReference>
<dbReference type="CDD" id="cd17574">
    <property type="entry name" value="REC_OmpR"/>
    <property type="match status" value="1"/>
</dbReference>
<feature type="domain" description="Response regulatory" evidence="8">
    <location>
        <begin position="5"/>
        <end position="118"/>
    </location>
</feature>
<organism evidence="10 11">
    <name type="scientific">Xanthomonas phaseoli pv. dieffenbachiae</name>
    <dbReference type="NCBI Taxonomy" id="92828"/>
    <lineage>
        <taxon>Bacteria</taxon>
        <taxon>Pseudomonadati</taxon>
        <taxon>Pseudomonadota</taxon>
        <taxon>Gammaproteobacteria</taxon>
        <taxon>Lysobacterales</taxon>
        <taxon>Lysobacteraceae</taxon>
        <taxon>Xanthomonas</taxon>
    </lineage>
</organism>
<gene>
    <name evidence="10" type="ORF">IM53_008665</name>
</gene>
<evidence type="ECO:0000259" key="9">
    <source>
        <dbReference type="PROSITE" id="PS51755"/>
    </source>
</evidence>
<evidence type="ECO:0000256" key="4">
    <source>
        <dbReference type="ARBA" id="ARBA00023125"/>
    </source>
</evidence>
<dbReference type="GO" id="GO:0006355">
    <property type="term" value="P:regulation of DNA-templated transcription"/>
    <property type="evidence" value="ECO:0007669"/>
    <property type="project" value="InterPro"/>
</dbReference>
<dbReference type="Pfam" id="PF00072">
    <property type="entry name" value="Response_reg"/>
    <property type="match status" value="1"/>
</dbReference>
<feature type="DNA-binding region" description="OmpR/PhoB-type" evidence="7">
    <location>
        <begin position="128"/>
        <end position="229"/>
    </location>
</feature>
<dbReference type="SMART" id="SM00862">
    <property type="entry name" value="Trans_reg_C"/>
    <property type="match status" value="1"/>
</dbReference>
<feature type="modified residue" description="4-aspartylphosphate" evidence="6">
    <location>
        <position position="54"/>
    </location>
</feature>
<dbReference type="CDD" id="cd00383">
    <property type="entry name" value="trans_reg_C"/>
    <property type="match status" value="1"/>
</dbReference>
<keyword evidence="2" id="KW-0902">Two-component regulatory system</keyword>
<dbReference type="PANTHER" id="PTHR48111">
    <property type="entry name" value="REGULATOR OF RPOS"/>
    <property type="match status" value="1"/>
</dbReference>
<dbReference type="Pfam" id="PF00486">
    <property type="entry name" value="Trans_reg_C"/>
    <property type="match status" value="1"/>
</dbReference>
<evidence type="ECO:0000313" key="11">
    <source>
        <dbReference type="Proteomes" id="UP000050546"/>
    </source>
</evidence>
<dbReference type="GO" id="GO:0005829">
    <property type="term" value="C:cytosol"/>
    <property type="evidence" value="ECO:0007669"/>
    <property type="project" value="TreeGrafter"/>
</dbReference>
<keyword evidence="4 7" id="KW-0238">DNA-binding</keyword>
<dbReference type="RefSeq" id="WP_057678165.1">
    <property type="nucleotide sequence ID" value="NZ_JAGHVR010000035.1"/>
</dbReference>
<dbReference type="Gene3D" id="1.10.10.10">
    <property type="entry name" value="Winged helix-like DNA-binding domain superfamily/Winged helix DNA-binding domain"/>
    <property type="match status" value="1"/>
</dbReference>
<reference evidence="10 11" key="1">
    <citation type="journal article" date="2016" name="Plant Pathol.">
        <title>Genetic characterization of strains named as Xanthomonas axonopodis pv. dieffenbachiae leads to a taxonomic revision of the X. axonopodis species complex.</title>
        <authorList>
            <person name="Constantin E.C."/>
            <person name="Cleenwerck I."/>
            <person name="Maes M."/>
            <person name="Baeyen S."/>
            <person name="Van Malderghem C."/>
            <person name="De Vos P."/>
            <person name="Cottyn B."/>
        </authorList>
    </citation>
    <scope>NUCLEOTIDE SEQUENCE [LARGE SCALE GENOMIC DNA]</scope>
    <source>
        <strain evidence="10 11">LMG 25940</strain>
    </source>
</reference>
<evidence type="ECO:0000256" key="6">
    <source>
        <dbReference type="PROSITE-ProRule" id="PRU00169"/>
    </source>
</evidence>
<dbReference type="PANTHER" id="PTHR48111:SF59">
    <property type="entry name" value="TRANSCRIPTIONAL REGULATORY PROTEIN BAER"/>
    <property type="match status" value="1"/>
</dbReference>
<evidence type="ECO:0000256" key="7">
    <source>
        <dbReference type="PROSITE-ProRule" id="PRU01091"/>
    </source>
</evidence>
<dbReference type="InterPro" id="IPR039420">
    <property type="entry name" value="WalR-like"/>
</dbReference>
<dbReference type="GO" id="GO:0000976">
    <property type="term" value="F:transcription cis-regulatory region binding"/>
    <property type="evidence" value="ECO:0007669"/>
    <property type="project" value="TreeGrafter"/>
</dbReference>
<dbReference type="FunFam" id="3.40.50.2300:FF:000001">
    <property type="entry name" value="DNA-binding response regulator PhoB"/>
    <property type="match status" value="1"/>
</dbReference>
<dbReference type="AlphaFoldDB" id="A0A1V9HBA0"/>
<dbReference type="Gene3D" id="6.10.250.690">
    <property type="match status" value="1"/>
</dbReference>
<dbReference type="STRING" id="1437877.GCA_001564415_00039"/>
<dbReference type="SMART" id="SM00448">
    <property type="entry name" value="REC"/>
    <property type="match status" value="1"/>
</dbReference>
<evidence type="ECO:0000313" key="10">
    <source>
        <dbReference type="EMBL" id="OQP80133.1"/>
    </source>
</evidence>
<dbReference type="InterPro" id="IPR011006">
    <property type="entry name" value="CheY-like_superfamily"/>
</dbReference>
<evidence type="ECO:0000256" key="5">
    <source>
        <dbReference type="ARBA" id="ARBA00023163"/>
    </source>
</evidence>
<dbReference type="InterPro" id="IPR036388">
    <property type="entry name" value="WH-like_DNA-bd_sf"/>
</dbReference>
<dbReference type="GO" id="GO:0032993">
    <property type="term" value="C:protein-DNA complex"/>
    <property type="evidence" value="ECO:0007669"/>
    <property type="project" value="TreeGrafter"/>
</dbReference>
<sequence>MAAKKVLVVEDDADSASVLEAYLRREGFDVAIAADGIRAVQLHAQWKPDLVLLDMMLPALSGIEVLSAIRLVGDTPVIMVTAIGDEPEKLGALRYGADDYVVKPYSPKEVVARVFAVMRRTMTTRNIEEVLRYERLRVDPASFAAHIESADGSLVPLELTRTEFTLLMTLLRTPSKAFTRSELLEACLPDSDALERVLDTHVLNLRRKLDQHGITGVLITVRSVGYRFK</sequence>
<dbReference type="InterPro" id="IPR001789">
    <property type="entry name" value="Sig_transdc_resp-reg_receiver"/>
</dbReference>
<dbReference type="SUPFAM" id="SSF46894">
    <property type="entry name" value="C-terminal effector domain of the bipartite response regulators"/>
    <property type="match status" value="1"/>
</dbReference>
<evidence type="ECO:0000256" key="2">
    <source>
        <dbReference type="ARBA" id="ARBA00023012"/>
    </source>
</evidence>
<dbReference type="GO" id="GO:0000156">
    <property type="term" value="F:phosphorelay response regulator activity"/>
    <property type="evidence" value="ECO:0007669"/>
    <property type="project" value="TreeGrafter"/>
</dbReference>
<feature type="domain" description="OmpR/PhoB-type" evidence="9">
    <location>
        <begin position="128"/>
        <end position="229"/>
    </location>
</feature>
<dbReference type="PROSITE" id="PS50110">
    <property type="entry name" value="RESPONSE_REGULATORY"/>
    <property type="match status" value="1"/>
</dbReference>
<evidence type="ECO:0000259" key="8">
    <source>
        <dbReference type="PROSITE" id="PS50110"/>
    </source>
</evidence>
<comment type="caution">
    <text evidence="10">The sequence shown here is derived from an EMBL/GenBank/DDBJ whole genome shotgun (WGS) entry which is preliminary data.</text>
</comment>
<keyword evidence="3" id="KW-0805">Transcription regulation</keyword>
<dbReference type="Proteomes" id="UP000050546">
    <property type="component" value="Unassembled WGS sequence"/>
</dbReference>
<keyword evidence="5" id="KW-0804">Transcription</keyword>
<dbReference type="Gene3D" id="3.40.50.2300">
    <property type="match status" value="1"/>
</dbReference>
<protein>
    <submittedName>
        <fullName evidence="10">DNA-binding response regulator</fullName>
    </submittedName>
</protein>